<keyword evidence="3" id="KW-1185">Reference proteome</keyword>
<evidence type="ECO:0000313" key="3">
    <source>
        <dbReference type="Proteomes" id="UP000318422"/>
    </source>
</evidence>
<name>A0A4Y4CXK9_ZOORA</name>
<accession>A0A4Y4CXK9</accession>
<feature type="domain" description="Erythromycin biosynthesis protein CIII-like C-terminal" evidence="1">
    <location>
        <begin position="261"/>
        <end position="383"/>
    </location>
</feature>
<gene>
    <name evidence="2" type="ORF">ZRA01_25220</name>
</gene>
<evidence type="ECO:0000259" key="1">
    <source>
        <dbReference type="Pfam" id="PF06722"/>
    </source>
</evidence>
<protein>
    <submittedName>
        <fullName evidence="2">PGL/p-HBAD biosynthesis glycosyltransferase</fullName>
    </submittedName>
</protein>
<evidence type="ECO:0000313" key="2">
    <source>
        <dbReference type="EMBL" id="GEC96449.1"/>
    </source>
</evidence>
<reference evidence="2 3" key="1">
    <citation type="submission" date="2019-06" db="EMBL/GenBank/DDBJ databases">
        <title>Whole genome shotgun sequence of Zoogloea ramigera NBRC 15342.</title>
        <authorList>
            <person name="Hosoyama A."/>
            <person name="Uohara A."/>
            <person name="Ohji S."/>
            <person name="Ichikawa N."/>
        </authorList>
    </citation>
    <scope>NUCLEOTIDE SEQUENCE [LARGE SCALE GENOMIC DNA]</scope>
    <source>
        <strain evidence="2 3">NBRC 15342</strain>
    </source>
</reference>
<proteinExistence type="predicted"/>
<dbReference type="Gene3D" id="3.40.50.2000">
    <property type="entry name" value="Glycogen Phosphorylase B"/>
    <property type="match status" value="2"/>
</dbReference>
<dbReference type="GO" id="GO:0008194">
    <property type="term" value="F:UDP-glycosyltransferase activity"/>
    <property type="evidence" value="ECO:0007669"/>
    <property type="project" value="InterPro"/>
</dbReference>
<dbReference type="AlphaFoldDB" id="A0A4Y4CXK9"/>
<comment type="caution">
    <text evidence="2">The sequence shown here is derived from an EMBL/GenBank/DDBJ whole genome shotgun (WGS) entry which is preliminary data.</text>
</comment>
<dbReference type="InterPro" id="IPR002213">
    <property type="entry name" value="UDP_glucos_trans"/>
</dbReference>
<dbReference type="InterPro" id="IPR010610">
    <property type="entry name" value="EryCIII-like_C"/>
</dbReference>
<dbReference type="SUPFAM" id="SSF53756">
    <property type="entry name" value="UDP-Glycosyltransferase/glycogen phosphorylase"/>
    <property type="match status" value="1"/>
</dbReference>
<dbReference type="Pfam" id="PF06722">
    <property type="entry name" value="EryCIII-like_C"/>
    <property type="match status" value="1"/>
</dbReference>
<keyword evidence="2" id="KW-0808">Transferase</keyword>
<sequence length="400" mass="43905">MTPKKILLMAHDVTLAHLGRPLRLAEFLIADGHDVTLAASAESARFLKDFPGRVHTLAPTGKARFIDNLAKGRPVFDFESLKGFAEEDEALLTALRPDLVIGDFRITLSISARRAGIPYATITNAYWHPALEPRFVVPDLPIVRCFGVRIAQRLFDLARPMAFAYHARPMNALRRHYGLPSIGHDLRRIYTDADLALFSDIPETYGIQEDSIPNGLFLGPLSWSPNIPLPDWWSRLDPERPTIYVTLGSSGDPALLPRLTAKLCELEAQVLVSTAGAEPLANHDSVFCSAYLPGNQAAARADLVVCNGGSPTTFQALSEGVPVLGIPGNLDQFLNMHYLERYGVARTLRAHQLSGHSVQDTIGAMLAGDPWREAAKRLRQVIATYNTAERTATGIARFLS</sequence>
<organism evidence="2 3">
    <name type="scientific">Zoogloea ramigera</name>
    <dbReference type="NCBI Taxonomy" id="350"/>
    <lineage>
        <taxon>Bacteria</taxon>
        <taxon>Pseudomonadati</taxon>
        <taxon>Pseudomonadota</taxon>
        <taxon>Betaproteobacteria</taxon>
        <taxon>Rhodocyclales</taxon>
        <taxon>Zoogloeaceae</taxon>
        <taxon>Zoogloea</taxon>
    </lineage>
</organism>
<dbReference type="PANTHER" id="PTHR21015:SF22">
    <property type="entry name" value="GLYCOSYLTRANSFERASE"/>
    <property type="match status" value="1"/>
</dbReference>
<dbReference type="Proteomes" id="UP000318422">
    <property type="component" value="Unassembled WGS sequence"/>
</dbReference>
<dbReference type="PANTHER" id="PTHR21015">
    <property type="entry name" value="UDP-N-ACETYLGLUCOSAMINE--N-ACETYLMURAMYL-(PENTAPEPTIDE) PYROPHOSPHORYL-UNDECAPRENOL N-ACETYLGLUCOSAMINE TRANSFERASE 1"/>
    <property type="match status" value="1"/>
</dbReference>
<dbReference type="EMBL" id="BJNV01000044">
    <property type="protein sequence ID" value="GEC96449.1"/>
    <property type="molecule type" value="Genomic_DNA"/>
</dbReference>
<dbReference type="RefSeq" id="WP_170182974.1">
    <property type="nucleotide sequence ID" value="NZ_BJNV01000044.1"/>
</dbReference>
<dbReference type="GO" id="GO:0016758">
    <property type="term" value="F:hexosyltransferase activity"/>
    <property type="evidence" value="ECO:0007669"/>
    <property type="project" value="UniProtKB-ARBA"/>
</dbReference>
<dbReference type="CDD" id="cd03784">
    <property type="entry name" value="GT1_Gtf-like"/>
    <property type="match status" value="1"/>
</dbReference>